<dbReference type="SUPFAM" id="SSF46689">
    <property type="entry name" value="Homeodomain-like"/>
    <property type="match status" value="1"/>
</dbReference>
<keyword evidence="2" id="KW-0238">DNA-binding</keyword>
<dbReference type="PROSITE" id="PS01124">
    <property type="entry name" value="HTH_ARAC_FAMILY_2"/>
    <property type="match status" value="1"/>
</dbReference>
<gene>
    <name evidence="5" type="ORF">J4E00_24340</name>
</gene>
<dbReference type="Pfam" id="PF12833">
    <property type="entry name" value="HTH_18"/>
    <property type="match status" value="1"/>
</dbReference>
<dbReference type="InterPro" id="IPR050204">
    <property type="entry name" value="AraC_XylS_family_regulators"/>
</dbReference>
<name>A0ABS3QMP5_9BACT</name>
<keyword evidence="6" id="KW-1185">Reference proteome</keyword>
<protein>
    <submittedName>
        <fullName evidence="5">Helix-turn-helix transcriptional regulator</fullName>
    </submittedName>
</protein>
<proteinExistence type="predicted"/>
<evidence type="ECO:0000256" key="2">
    <source>
        <dbReference type="ARBA" id="ARBA00023125"/>
    </source>
</evidence>
<reference evidence="5 6" key="1">
    <citation type="submission" date="2021-03" db="EMBL/GenBank/DDBJ databases">
        <authorList>
            <person name="Kim M.K."/>
        </authorList>
    </citation>
    <scope>NUCLEOTIDE SEQUENCE [LARGE SCALE GENOMIC DNA]</scope>
    <source>
        <strain evidence="5 6">BT442</strain>
    </source>
</reference>
<keyword evidence="1" id="KW-0805">Transcription regulation</keyword>
<dbReference type="RefSeq" id="WP_208177984.1">
    <property type="nucleotide sequence ID" value="NZ_JAGETZ010000015.1"/>
</dbReference>
<dbReference type="InterPro" id="IPR018060">
    <property type="entry name" value="HTH_AraC"/>
</dbReference>
<keyword evidence="3" id="KW-0804">Transcription</keyword>
<dbReference type="Gene3D" id="1.10.10.60">
    <property type="entry name" value="Homeodomain-like"/>
    <property type="match status" value="1"/>
</dbReference>
<dbReference type="InterPro" id="IPR009057">
    <property type="entry name" value="Homeodomain-like_sf"/>
</dbReference>
<evidence type="ECO:0000259" key="4">
    <source>
        <dbReference type="PROSITE" id="PS01124"/>
    </source>
</evidence>
<accession>A0ABS3QMP5</accession>
<organism evidence="5 6">
    <name type="scientific">Hymenobacter negativus</name>
    <dbReference type="NCBI Taxonomy" id="2795026"/>
    <lineage>
        <taxon>Bacteria</taxon>
        <taxon>Pseudomonadati</taxon>
        <taxon>Bacteroidota</taxon>
        <taxon>Cytophagia</taxon>
        <taxon>Cytophagales</taxon>
        <taxon>Hymenobacteraceae</taxon>
        <taxon>Hymenobacter</taxon>
    </lineage>
</organism>
<evidence type="ECO:0000313" key="5">
    <source>
        <dbReference type="EMBL" id="MBO2012218.1"/>
    </source>
</evidence>
<sequence length="271" mass="30757">MHYTEFPADGPLKPYVQCYFTCETDAEVVTGDRVYASGFVELMFNLGEHGPQELTAAGLVRQPLVQLWGQTIRPFTFTSVGKHRMLGVRFFAHTAACFFDEPIQRFNDQVIDFNEMAGASGRLLHERLQEAPSLTHQIALVEEFLLARLARLQPKHPRQQLVSRLVQEMNQPGFLEHINAIAVRYGISSRYLQKLFLASSGLSPGLYRKILRFQKSLRLVTQGVESLTAIAYACQYYDQSHFIKDFKAFIGVAPSYFITESSTELQAVLKK</sequence>
<evidence type="ECO:0000313" key="6">
    <source>
        <dbReference type="Proteomes" id="UP000664369"/>
    </source>
</evidence>
<dbReference type="EMBL" id="JAGETZ010000015">
    <property type="protein sequence ID" value="MBO2012218.1"/>
    <property type="molecule type" value="Genomic_DNA"/>
</dbReference>
<feature type="domain" description="HTH araC/xylS-type" evidence="4">
    <location>
        <begin position="159"/>
        <end position="260"/>
    </location>
</feature>
<evidence type="ECO:0000256" key="3">
    <source>
        <dbReference type="ARBA" id="ARBA00023163"/>
    </source>
</evidence>
<dbReference type="Proteomes" id="UP000664369">
    <property type="component" value="Unassembled WGS sequence"/>
</dbReference>
<evidence type="ECO:0000256" key="1">
    <source>
        <dbReference type="ARBA" id="ARBA00023015"/>
    </source>
</evidence>
<dbReference type="PANTHER" id="PTHR46796:SF13">
    <property type="entry name" value="HTH-TYPE TRANSCRIPTIONAL ACTIVATOR RHAS"/>
    <property type="match status" value="1"/>
</dbReference>
<dbReference type="PANTHER" id="PTHR46796">
    <property type="entry name" value="HTH-TYPE TRANSCRIPTIONAL ACTIVATOR RHAS-RELATED"/>
    <property type="match status" value="1"/>
</dbReference>
<dbReference type="InterPro" id="IPR046532">
    <property type="entry name" value="DUF6597"/>
</dbReference>
<dbReference type="Pfam" id="PF20240">
    <property type="entry name" value="DUF6597"/>
    <property type="match status" value="1"/>
</dbReference>
<comment type="caution">
    <text evidence="5">The sequence shown here is derived from an EMBL/GenBank/DDBJ whole genome shotgun (WGS) entry which is preliminary data.</text>
</comment>
<dbReference type="SMART" id="SM00342">
    <property type="entry name" value="HTH_ARAC"/>
    <property type="match status" value="1"/>
</dbReference>